<comment type="catalytic activity">
    <reaction evidence="6">
        <text>adenylyl-molybdopterin + molybdate = Mo-molybdopterin + AMP + H(+)</text>
        <dbReference type="Rhea" id="RHEA:35047"/>
        <dbReference type="ChEBI" id="CHEBI:15378"/>
        <dbReference type="ChEBI" id="CHEBI:36264"/>
        <dbReference type="ChEBI" id="CHEBI:62727"/>
        <dbReference type="ChEBI" id="CHEBI:71302"/>
        <dbReference type="ChEBI" id="CHEBI:456215"/>
        <dbReference type="EC" id="2.10.1.1"/>
    </reaction>
</comment>
<evidence type="ECO:0000256" key="1">
    <source>
        <dbReference type="ARBA" id="ARBA00002901"/>
    </source>
</evidence>
<dbReference type="PANTHER" id="PTHR10192">
    <property type="entry name" value="MOLYBDOPTERIN BIOSYNTHESIS PROTEIN"/>
    <property type="match status" value="1"/>
</dbReference>
<evidence type="ECO:0000259" key="8">
    <source>
        <dbReference type="SMART" id="SM00852"/>
    </source>
</evidence>
<evidence type="ECO:0000256" key="7">
    <source>
        <dbReference type="RuleBase" id="RU365090"/>
    </source>
</evidence>
<dbReference type="PANTHER" id="PTHR10192:SF5">
    <property type="entry name" value="GEPHYRIN"/>
    <property type="match status" value="1"/>
</dbReference>
<dbReference type="NCBIfam" id="NF045515">
    <property type="entry name" value="Glp_gephyrin"/>
    <property type="match status" value="1"/>
</dbReference>
<dbReference type="EC" id="2.10.1.1" evidence="7"/>
<dbReference type="SUPFAM" id="SSF53218">
    <property type="entry name" value="Molybdenum cofactor biosynthesis proteins"/>
    <property type="match status" value="1"/>
</dbReference>
<dbReference type="Gene3D" id="3.90.105.10">
    <property type="entry name" value="Molybdopterin biosynthesis moea protein, domain 2"/>
    <property type="match status" value="1"/>
</dbReference>
<dbReference type="GO" id="GO:0005829">
    <property type="term" value="C:cytosol"/>
    <property type="evidence" value="ECO:0007669"/>
    <property type="project" value="TreeGrafter"/>
</dbReference>
<dbReference type="RefSeq" id="WP_061787850.1">
    <property type="nucleotide sequence ID" value="NZ_LR134406.1"/>
</dbReference>
<dbReference type="InterPro" id="IPR005110">
    <property type="entry name" value="MoeA_linker/N"/>
</dbReference>
<keyword evidence="5 7" id="KW-0501">Molybdenum cofactor biosynthesis</keyword>
<sequence>MRDRLSIEEYRAELFRLVARITDVETVSLDRADGRTLATPVTAATAVPVFVNSAMDGFAVHETDRHWGAELSVVGTVAAGSPLDPAMGRGECVRIMTGAPLPSQADAVVPVELTEESGGIIRIVEEPGAKNHVRAAGEDFSAGAEVLSAGLRLGPRALGAAAACGRGEVTVVRRPRVAVIATGDELRPAGAMLARGQIYESNGTFMAGQLSRMGAEVVASPVLPDDPESFAARLDAAASGADLVVLSGGVSVGDHDVVRQVLGGELGSSAAVRSRFVHVVMQPGKPQGWALWRAGEREVPLVALPGNPLSTMVSCELFVEPLIDAMLGREPRPWLRALVGSPWPAPRGRRQVVPVVVSSDESGRLVVAPAHEGVSASHLVSAAARADGLALLDEPTDNVRPGDLVSFRRYL</sequence>
<dbReference type="GO" id="GO:0061599">
    <property type="term" value="F:molybdopterin molybdotransferase activity"/>
    <property type="evidence" value="ECO:0007669"/>
    <property type="project" value="UniProtKB-UniRule"/>
</dbReference>
<feature type="domain" description="MoaB/Mog" evidence="8">
    <location>
        <begin position="178"/>
        <end position="325"/>
    </location>
</feature>
<dbReference type="InterPro" id="IPR036688">
    <property type="entry name" value="MoeA_C_domain_IV_sf"/>
</dbReference>
<evidence type="ECO:0000256" key="3">
    <source>
        <dbReference type="ARBA" id="ARBA00010763"/>
    </source>
</evidence>
<comment type="similarity">
    <text evidence="3 7">Belongs to the MoeA family.</text>
</comment>
<dbReference type="SUPFAM" id="SSF63882">
    <property type="entry name" value="MoeA N-terminal region -like"/>
    <property type="match status" value="1"/>
</dbReference>
<keyword evidence="7" id="KW-0479">Metal-binding</keyword>
<dbReference type="InterPro" id="IPR005111">
    <property type="entry name" value="MoeA_C_domain_IV"/>
</dbReference>
<dbReference type="GO" id="GO:0006777">
    <property type="term" value="P:Mo-molybdopterin cofactor biosynthetic process"/>
    <property type="evidence" value="ECO:0007669"/>
    <property type="project" value="UniProtKB-UniRule"/>
</dbReference>
<accession>A0A3S4W5W1</accession>
<dbReference type="SUPFAM" id="SSF63867">
    <property type="entry name" value="MoeA C-terminal domain-like"/>
    <property type="match status" value="1"/>
</dbReference>
<organism evidence="9 10">
    <name type="scientific">Arachnia propionica</name>
    <dbReference type="NCBI Taxonomy" id="1750"/>
    <lineage>
        <taxon>Bacteria</taxon>
        <taxon>Bacillati</taxon>
        <taxon>Actinomycetota</taxon>
        <taxon>Actinomycetes</taxon>
        <taxon>Propionibacteriales</taxon>
        <taxon>Propionibacteriaceae</taxon>
        <taxon>Arachnia</taxon>
    </lineage>
</organism>
<protein>
    <recommendedName>
        <fullName evidence="7">Molybdopterin molybdenumtransferase</fullName>
        <ecNumber evidence="7">2.10.1.1</ecNumber>
    </recommendedName>
</protein>
<name>A0A3S4W5W1_9ACTN</name>
<dbReference type="Gene3D" id="2.170.190.11">
    <property type="entry name" value="Molybdopterin biosynthesis moea protein, domain 3"/>
    <property type="match status" value="1"/>
</dbReference>
<keyword evidence="10" id="KW-1185">Reference proteome</keyword>
<dbReference type="EMBL" id="LR134406">
    <property type="protein sequence ID" value="VEH69489.1"/>
    <property type="molecule type" value="Genomic_DNA"/>
</dbReference>
<evidence type="ECO:0000256" key="2">
    <source>
        <dbReference type="ARBA" id="ARBA00005046"/>
    </source>
</evidence>
<dbReference type="InterPro" id="IPR038987">
    <property type="entry name" value="MoeA-like"/>
</dbReference>
<dbReference type="InterPro" id="IPR036135">
    <property type="entry name" value="MoeA_linker/N_sf"/>
</dbReference>
<dbReference type="InterPro" id="IPR036425">
    <property type="entry name" value="MoaB/Mog-like_dom_sf"/>
</dbReference>
<keyword evidence="7" id="KW-0460">Magnesium</keyword>
<dbReference type="GeneID" id="64406242"/>
<gene>
    <name evidence="9" type="primary">moeA_1</name>
    <name evidence="9" type="ORF">NCTC12967_00759</name>
</gene>
<evidence type="ECO:0000256" key="5">
    <source>
        <dbReference type="ARBA" id="ARBA00023150"/>
    </source>
</evidence>
<reference evidence="9 10" key="1">
    <citation type="submission" date="2018-12" db="EMBL/GenBank/DDBJ databases">
        <authorList>
            <consortium name="Pathogen Informatics"/>
        </authorList>
    </citation>
    <scope>NUCLEOTIDE SEQUENCE [LARGE SCALE GENOMIC DNA]</scope>
    <source>
        <strain evidence="9 10">NCTC12967</strain>
    </source>
</reference>
<comment type="cofactor">
    <cofactor evidence="7">
        <name>Mg(2+)</name>
        <dbReference type="ChEBI" id="CHEBI:18420"/>
    </cofactor>
</comment>
<dbReference type="AlphaFoldDB" id="A0A3S4W5W1"/>
<dbReference type="Proteomes" id="UP000273044">
    <property type="component" value="Chromosome"/>
</dbReference>
<dbReference type="Pfam" id="PF03453">
    <property type="entry name" value="MoeA_N"/>
    <property type="match status" value="1"/>
</dbReference>
<dbReference type="InterPro" id="IPR001453">
    <property type="entry name" value="MoaB/Mog_dom"/>
</dbReference>
<dbReference type="CDD" id="cd00887">
    <property type="entry name" value="MoeA"/>
    <property type="match status" value="1"/>
</dbReference>
<comment type="pathway">
    <text evidence="2 7">Cofactor biosynthesis; molybdopterin biosynthesis.</text>
</comment>
<dbReference type="Pfam" id="PF03454">
    <property type="entry name" value="MoeA_C"/>
    <property type="match status" value="1"/>
</dbReference>
<keyword evidence="4 7" id="KW-0500">Molybdenum</keyword>
<dbReference type="GO" id="GO:0046872">
    <property type="term" value="F:metal ion binding"/>
    <property type="evidence" value="ECO:0007669"/>
    <property type="project" value="UniProtKB-UniRule"/>
</dbReference>
<dbReference type="UniPathway" id="UPA00344"/>
<evidence type="ECO:0000256" key="4">
    <source>
        <dbReference type="ARBA" id="ARBA00022505"/>
    </source>
</evidence>
<proteinExistence type="inferred from homology"/>
<evidence type="ECO:0000313" key="10">
    <source>
        <dbReference type="Proteomes" id="UP000273044"/>
    </source>
</evidence>
<keyword evidence="7 9" id="KW-0808">Transferase</keyword>
<dbReference type="Gene3D" id="2.40.340.10">
    <property type="entry name" value="MoeA, C-terminal, domain IV"/>
    <property type="match status" value="1"/>
</dbReference>
<evidence type="ECO:0000313" key="9">
    <source>
        <dbReference type="EMBL" id="VEH69489.1"/>
    </source>
</evidence>
<comment type="function">
    <text evidence="1 7">Catalyzes the insertion of molybdate into adenylated molybdopterin with the concomitant release of AMP.</text>
</comment>
<dbReference type="SMART" id="SM00852">
    <property type="entry name" value="MoCF_biosynth"/>
    <property type="match status" value="1"/>
</dbReference>
<evidence type="ECO:0000256" key="6">
    <source>
        <dbReference type="ARBA" id="ARBA00047317"/>
    </source>
</evidence>
<dbReference type="Pfam" id="PF00994">
    <property type="entry name" value="MoCF_biosynth"/>
    <property type="match status" value="1"/>
</dbReference>
<dbReference type="Gene3D" id="3.40.980.10">
    <property type="entry name" value="MoaB/Mog-like domain"/>
    <property type="match status" value="1"/>
</dbReference>